<evidence type="ECO:0008006" key="3">
    <source>
        <dbReference type="Google" id="ProtNLM"/>
    </source>
</evidence>
<comment type="caution">
    <text evidence="1">The sequence shown here is derived from an EMBL/GenBank/DDBJ whole genome shotgun (WGS) entry which is preliminary data.</text>
</comment>
<keyword evidence="2" id="KW-1185">Reference proteome</keyword>
<name>A0ABS4QFX3_9NOCA</name>
<dbReference type="RefSeq" id="WP_209890667.1">
    <property type="nucleotide sequence ID" value="NZ_JAGGMR010000001.1"/>
</dbReference>
<evidence type="ECO:0000313" key="1">
    <source>
        <dbReference type="EMBL" id="MBP2190483.1"/>
    </source>
</evidence>
<proteinExistence type="predicted"/>
<evidence type="ECO:0000313" key="2">
    <source>
        <dbReference type="Proteomes" id="UP001519325"/>
    </source>
</evidence>
<protein>
    <recommendedName>
        <fullName evidence="3">GNAT family N-acetyltransferase</fullName>
    </recommendedName>
</protein>
<dbReference type="EMBL" id="JAGGMR010000001">
    <property type="protein sequence ID" value="MBP2190483.1"/>
    <property type="molecule type" value="Genomic_DNA"/>
</dbReference>
<reference evidence="1 2" key="1">
    <citation type="submission" date="2021-03" db="EMBL/GenBank/DDBJ databases">
        <title>Sequencing the genomes of 1000 actinobacteria strains.</title>
        <authorList>
            <person name="Klenk H.-P."/>
        </authorList>
    </citation>
    <scope>NUCLEOTIDE SEQUENCE [LARGE SCALE GENOMIC DNA]</scope>
    <source>
        <strain evidence="1 2">DSM 45516</strain>
    </source>
</reference>
<gene>
    <name evidence="1" type="ORF">BJ987_003384</name>
</gene>
<sequence length="179" mass="19594">MSEPNHGCEIRRCLLKPEGLRQKHAWVAVDDQNNALSVFVAIQAGKLAMVDCALYTTPSRRGLKLARDLVSQARRDLAAEDPSMALRWSGKATPDGYRIAASFGFSIGDEESAELGARLDKKLATKPNDDNLLAFAALRAQYDGRLPCDPVRQERADHDGREALREAAHVLGAQVIEEG</sequence>
<dbReference type="Proteomes" id="UP001519325">
    <property type="component" value="Unassembled WGS sequence"/>
</dbReference>
<accession>A0ABS4QFX3</accession>
<organism evidence="1 2">
    <name type="scientific">Nocardia goodfellowii</name>
    <dbReference type="NCBI Taxonomy" id="882446"/>
    <lineage>
        <taxon>Bacteria</taxon>
        <taxon>Bacillati</taxon>
        <taxon>Actinomycetota</taxon>
        <taxon>Actinomycetes</taxon>
        <taxon>Mycobacteriales</taxon>
        <taxon>Nocardiaceae</taxon>
        <taxon>Nocardia</taxon>
    </lineage>
</organism>